<protein>
    <submittedName>
        <fullName evidence="1">Uncharacterized protein</fullName>
    </submittedName>
</protein>
<sequence length="302" mass="32837">MVFVQFRISPAPCKPLRIHAVPASPISHGALQLKTTTKSLVTSYSKMHRGFAISSRIVLGGTAGCMSVKARVASQNPGSSIAGQNVDDGPPNPSGGSLPNPPQPSGPAPRATPTGWPSSLGDSIDQHFLQGSLRQPTACFPSFPGRVLVTFEPQRRHRAFRRQFHLDSQFHQRQPPNTPELPQNKCGDWFVGGHACTALQRSPCLIRKSGGYSTCHWSNSALIPLIIVRFSNVCSIRWDRDGSSSMEDEVRKSCPCSRDSIFLAHSPYEVLRGPSWHCCSPFSRRLGCDWGATGSSLRLGVP</sequence>
<keyword evidence="2" id="KW-1185">Reference proteome</keyword>
<name>A0ACB7PT90_9PEZI</name>
<organism evidence="1 2">
    <name type="scientific">Chaetomium tenue</name>
    <dbReference type="NCBI Taxonomy" id="1854479"/>
    <lineage>
        <taxon>Eukaryota</taxon>
        <taxon>Fungi</taxon>
        <taxon>Dikarya</taxon>
        <taxon>Ascomycota</taxon>
        <taxon>Pezizomycotina</taxon>
        <taxon>Sordariomycetes</taxon>
        <taxon>Sordariomycetidae</taxon>
        <taxon>Sordariales</taxon>
        <taxon>Chaetomiaceae</taxon>
        <taxon>Chaetomium</taxon>
    </lineage>
</organism>
<comment type="caution">
    <text evidence="1">The sequence shown here is derived from an EMBL/GenBank/DDBJ whole genome shotgun (WGS) entry which is preliminary data.</text>
</comment>
<reference evidence="1 2" key="1">
    <citation type="journal article" date="2021" name="Nat. Commun.">
        <title>Genetic determinants of endophytism in the Arabidopsis root mycobiome.</title>
        <authorList>
            <person name="Mesny F."/>
            <person name="Miyauchi S."/>
            <person name="Thiergart T."/>
            <person name="Pickel B."/>
            <person name="Atanasova L."/>
            <person name="Karlsson M."/>
            <person name="Huettel B."/>
            <person name="Barry K.W."/>
            <person name="Haridas S."/>
            <person name="Chen C."/>
            <person name="Bauer D."/>
            <person name="Andreopoulos W."/>
            <person name="Pangilinan J."/>
            <person name="LaButti K."/>
            <person name="Riley R."/>
            <person name="Lipzen A."/>
            <person name="Clum A."/>
            <person name="Drula E."/>
            <person name="Henrissat B."/>
            <person name="Kohler A."/>
            <person name="Grigoriev I.V."/>
            <person name="Martin F.M."/>
            <person name="Hacquard S."/>
        </authorList>
    </citation>
    <scope>NUCLEOTIDE SEQUENCE [LARGE SCALE GENOMIC DNA]</scope>
    <source>
        <strain evidence="1 2">MPI-SDFR-AT-0079</strain>
    </source>
</reference>
<gene>
    <name evidence="1" type="ORF">F5144DRAFT_58708</name>
</gene>
<dbReference type="EMBL" id="JAGIZQ010000001">
    <property type="protein sequence ID" value="KAH6650739.1"/>
    <property type="molecule type" value="Genomic_DNA"/>
</dbReference>
<dbReference type="Proteomes" id="UP000724584">
    <property type="component" value="Unassembled WGS sequence"/>
</dbReference>
<accession>A0ACB7PT90</accession>
<evidence type="ECO:0000313" key="2">
    <source>
        <dbReference type="Proteomes" id="UP000724584"/>
    </source>
</evidence>
<proteinExistence type="predicted"/>
<evidence type="ECO:0000313" key="1">
    <source>
        <dbReference type="EMBL" id="KAH6650739.1"/>
    </source>
</evidence>